<accession>A0A2S0VPH1</accession>
<sequence length="295" mass="33963">MKIADIVSTNRVKRYISLLCLFGAFIGNGFAQTINIYIEELSLKEYNQHLLTMALRHANAQHIKINVINKQLSRAQAFSQMDAGLIDVMWLNTNQEIEDRFIPVRVPILKGLMSYRTLMIREGQEAVFKDVETFEQLKAIRSGVGRFWTTTKVFNAEGINTVLTTKSRNLYPMLEGGRFDYIPRGVMEIAPELEKYNHLPLKLETTILLRLPTAVYPFVTKAKPELATIIEQGMLKSIDSGEFDQYFESTTLYKDTLKIISQHKWKVIPINNPILPKETPLDEAKLWVDFSQYLQ</sequence>
<evidence type="ECO:0000313" key="1">
    <source>
        <dbReference type="EMBL" id="AWB66104.1"/>
    </source>
</evidence>
<dbReference type="AlphaFoldDB" id="A0A2S0VPH1"/>
<gene>
    <name evidence="1" type="ORF">C2869_06460</name>
</gene>
<name>A0A2S0VPH1_9ALTE</name>
<protein>
    <recommendedName>
        <fullName evidence="3">Solute-binding protein family 3/N-terminal domain-containing protein</fullName>
    </recommendedName>
</protein>
<dbReference type="SUPFAM" id="SSF53850">
    <property type="entry name" value="Periplasmic binding protein-like II"/>
    <property type="match status" value="1"/>
</dbReference>
<dbReference type="KEGG" id="cate:C2869_06460"/>
<reference evidence="1 2" key="1">
    <citation type="submission" date="2018-01" db="EMBL/GenBank/DDBJ databases">
        <title>Genome sequence of a Cantenovulum-like bacteria.</title>
        <authorList>
            <person name="Tan W.R."/>
            <person name="Lau N.-S."/>
            <person name="Go F."/>
            <person name="Amirul A.-A.A."/>
        </authorList>
    </citation>
    <scope>NUCLEOTIDE SEQUENCE [LARGE SCALE GENOMIC DNA]</scope>
    <source>
        <strain evidence="1 2">CCB-QB4</strain>
    </source>
</reference>
<dbReference type="RefSeq" id="WP_108602175.1">
    <property type="nucleotide sequence ID" value="NZ_CP026604.1"/>
</dbReference>
<evidence type="ECO:0000313" key="2">
    <source>
        <dbReference type="Proteomes" id="UP000244441"/>
    </source>
</evidence>
<organism evidence="1 2">
    <name type="scientific">Saccharobesus litoralis</name>
    <dbReference type="NCBI Taxonomy" id="2172099"/>
    <lineage>
        <taxon>Bacteria</taxon>
        <taxon>Pseudomonadati</taxon>
        <taxon>Pseudomonadota</taxon>
        <taxon>Gammaproteobacteria</taxon>
        <taxon>Alteromonadales</taxon>
        <taxon>Alteromonadaceae</taxon>
        <taxon>Saccharobesus</taxon>
    </lineage>
</organism>
<keyword evidence="2" id="KW-1185">Reference proteome</keyword>
<dbReference type="Proteomes" id="UP000244441">
    <property type="component" value="Chromosome"/>
</dbReference>
<dbReference type="OrthoDB" id="547680at2"/>
<dbReference type="EMBL" id="CP026604">
    <property type="protein sequence ID" value="AWB66104.1"/>
    <property type="molecule type" value="Genomic_DNA"/>
</dbReference>
<proteinExistence type="predicted"/>
<evidence type="ECO:0008006" key="3">
    <source>
        <dbReference type="Google" id="ProtNLM"/>
    </source>
</evidence>